<accession>A0A1Y2HYP4</accession>
<protein>
    <submittedName>
        <fullName evidence="1">Uncharacterized protein</fullName>
    </submittedName>
</protein>
<proteinExistence type="predicted"/>
<dbReference type="Proteomes" id="UP000193411">
    <property type="component" value="Unassembled WGS sequence"/>
</dbReference>
<sequence>IIIGGQVHDVHADEPRTALRAGELGTQLRNLGILRLNRHAQLSNFGILFAHLGAQLVDFGTVLTHLIQNLAQPCVPFRLRRPQQHPALHQHGHQLCHRCIQRLRGGLLLALRAIPCIPAVATGSIHE</sequence>
<dbReference type="EMBL" id="MCFL01000006">
    <property type="protein sequence ID" value="ORZ39064.1"/>
    <property type="molecule type" value="Genomic_DNA"/>
</dbReference>
<feature type="non-terminal residue" evidence="1">
    <location>
        <position position="1"/>
    </location>
</feature>
<dbReference type="AlphaFoldDB" id="A0A1Y2HYP4"/>
<organism evidence="1 2">
    <name type="scientific">Catenaria anguillulae PL171</name>
    <dbReference type="NCBI Taxonomy" id="765915"/>
    <lineage>
        <taxon>Eukaryota</taxon>
        <taxon>Fungi</taxon>
        <taxon>Fungi incertae sedis</taxon>
        <taxon>Blastocladiomycota</taxon>
        <taxon>Blastocladiomycetes</taxon>
        <taxon>Blastocladiales</taxon>
        <taxon>Catenariaceae</taxon>
        <taxon>Catenaria</taxon>
    </lineage>
</organism>
<comment type="caution">
    <text evidence="1">The sequence shown here is derived from an EMBL/GenBank/DDBJ whole genome shotgun (WGS) entry which is preliminary data.</text>
</comment>
<keyword evidence="2" id="KW-1185">Reference proteome</keyword>
<reference evidence="1 2" key="1">
    <citation type="submission" date="2016-07" db="EMBL/GenBank/DDBJ databases">
        <title>Pervasive Adenine N6-methylation of Active Genes in Fungi.</title>
        <authorList>
            <consortium name="DOE Joint Genome Institute"/>
            <person name="Mondo S.J."/>
            <person name="Dannebaum R.O."/>
            <person name="Kuo R.C."/>
            <person name="Labutti K."/>
            <person name="Haridas S."/>
            <person name="Kuo A."/>
            <person name="Salamov A."/>
            <person name="Ahrendt S.R."/>
            <person name="Lipzen A."/>
            <person name="Sullivan W."/>
            <person name="Andreopoulos W.B."/>
            <person name="Clum A."/>
            <person name="Lindquist E."/>
            <person name="Daum C."/>
            <person name="Ramamoorthy G.K."/>
            <person name="Gryganskyi A."/>
            <person name="Culley D."/>
            <person name="Magnuson J.K."/>
            <person name="James T.Y."/>
            <person name="O'Malley M.A."/>
            <person name="Stajich J.E."/>
            <person name="Spatafora J.W."/>
            <person name="Visel A."/>
            <person name="Grigoriev I.V."/>
        </authorList>
    </citation>
    <scope>NUCLEOTIDE SEQUENCE [LARGE SCALE GENOMIC DNA]</scope>
    <source>
        <strain evidence="1 2">PL171</strain>
    </source>
</reference>
<evidence type="ECO:0000313" key="2">
    <source>
        <dbReference type="Proteomes" id="UP000193411"/>
    </source>
</evidence>
<gene>
    <name evidence="1" type="ORF">BCR44DRAFT_1427123</name>
</gene>
<evidence type="ECO:0000313" key="1">
    <source>
        <dbReference type="EMBL" id="ORZ39064.1"/>
    </source>
</evidence>
<name>A0A1Y2HYP4_9FUNG</name>